<dbReference type="GO" id="GO:0031012">
    <property type="term" value="C:extracellular matrix"/>
    <property type="evidence" value="ECO:0007669"/>
    <property type="project" value="TreeGrafter"/>
</dbReference>
<name>A0A336JWY3_CULSO</name>
<dbReference type="GO" id="GO:0042302">
    <property type="term" value="F:structural constituent of cuticle"/>
    <property type="evidence" value="ECO:0007669"/>
    <property type="project" value="UniProtKB-UniRule"/>
</dbReference>
<accession>A0A336JWY3</accession>
<sequence>MENIKLKILVFCTLIATIIASPVALQSDNRYNHHEPVEDLDAASQYEFAYSVHSEKTGDIKSHEESRDKDGAVKGTYSFIESDGHRRTVKYSVYKDSGFIADVNREEVQGYKASQFEYVKYESPKKSQYFTKPVEKSDEFLIKYQEEPAFESLTPALPSKNSDSDYKVQYHDHTKTESVPVKYKQYENKNPQSFQQVNHYYKEEVTETPTTQSPVNQNYDYETTQTNYENTQKSNQGPVKFQEYHNEEVKHAEKPVYENEPNNVKIKVPAFLKEQQLPKYDSEYKQLESLPKSSEVSFVPYYEYKGVKFTDLPKFNMEQYQTLLEKNVDYSSTQYEQEQNGQINTEQQTNPNQESHKYEKEVQEVTQKPEFDSIEYATPKYEVKYDHIEIKKEDVPQYHVQYVFVQKPIQQNEPSEKTKSVQQQPQSLDQVKGYRTQVAAPVKQYRFSPLEDLYKFVIHKTKNFDGAEPAPDFLK</sequence>
<dbReference type="InterPro" id="IPR051217">
    <property type="entry name" value="Insect_Cuticle_Struc_Prot"/>
</dbReference>
<feature type="signal peptide" evidence="4">
    <location>
        <begin position="1"/>
        <end position="20"/>
    </location>
</feature>
<dbReference type="VEuPathDB" id="VectorBase:CSON001336"/>
<evidence type="ECO:0000256" key="4">
    <source>
        <dbReference type="SAM" id="SignalP"/>
    </source>
</evidence>
<gene>
    <name evidence="5" type="primary">CSON001336</name>
</gene>
<dbReference type="InterPro" id="IPR000618">
    <property type="entry name" value="Insect_cuticle"/>
</dbReference>
<dbReference type="AlphaFoldDB" id="A0A336JWY3"/>
<protein>
    <submittedName>
        <fullName evidence="5">CSON001336 protein</fullName>
    </submittedName>
</protein>
<evidence type="ECO:0000256" key="3">
    <source>
        <dbReference type="SAM" id="MobiDB-lite"/>
    </source>
</evidence>
<feature type="compositionally biased region" description="Polar residues" evidence="3">
    <location>
        <begin position="333"/>
        <end position="353"/>
    </location>
</feature>
<dbReference type="GO" id="GO:0005615">
    <property type="term" value="C:extracellular space"/>
    <property type="evidence" value="ECO:0007669"/>
    <property type="project" value="TreeGrafter"/>
</dbReference>
<evidence type="ECO:0000313" key="6">
    <source>
        <dbReference type="EMBL" id="SSX17570.1"/>
    </source>
</evidence>
<dbReference type="Pfam" id="PF00379">
    <property type="entry name" value="Chitin_bind_4"/>
    <property type="match status" value="1"/>
</dbReference>
<feature type="region of interest" description="Disordered" evidence="3">
    <location>
        <begin position="333"/>
        <end position="358"/>
    </location>
</feature>
<organism evidence="5">
    <name type="scientific">Culicoides sonorensis</name>
    <name type="common">Biting midge</name>
    <dbReference type="NCBI Taxonomy" id="179676"/>
    <lineage>
        <taxon>Eukaryota</taxon>
        <taxon>Metazoa</taxon>
        <taxon>Ecdysozoa</taxon>
        <taxon>Arthropoda</taxon>
        <taxon>Hexapoda</taxon>
        <taxon>Insecta</taxon>
        <taxon>Pterygota</taxon>
        <taxon>Neoptera</taxon>
        <taxon>Endopterygota</taxon>
        <taxon>Diptera</taxon>
        <taxon>Nematocera</taxon>
        <taxon>Chironomoidea</taxon>
        <taxon>Ceratopogonidae</taxon>
        <taxon>Ceratopogoninae</taxon>
        <taxon>Culicoides</taxon>
        <taxon>Monoculicoides</taxon>
    </lineage>
</organism>
<reference evidence="6" key="2">
    <citation type="submission" date="2018-07" db="EMBL/GenBank/DDBJ databases">
        <authorList>
            <person name="Quirk P.G."/>
            <person name="Krulwich T.A."/>
        </authorList>
    </citation>
    <scope>NUCLEOTIDE SEQUENCE</scope>
</reference>
<reference evidence="5" key="1">
    <citation type="submission" date="2018-04" db="EMBL/GenBank/DDBJ databases">
        <authorList>
            <person name="Go L.Y."/>
            <person name="Mitchell J.A."/>
        </authorList>
    </citation>
    <scope>NUCLEOTIDE SEQUENCE</scope>
    <source>
        <tissue evidence="5">Whole organism</tissue>
    </source>
</reference>
<dbReference type="PANTHER" id="PTHR12236:SF75">
    <property type="entry name" value="CUTICULAR PROTEIN 62BB, ISOFORM A"/>
    <property type="match status" value="1"/>
</dbReference>
<evidence type="ECO:0000256" key="2">
    <source>
        <dbReference type="PROSITE-ProRule" id="PRU00497"/>
    </source>
</evidence>
<dbReference type="EMBL" id="UFQT01000011">
    <property type="protein sequence ID" value="SSX17570.1"/>
    <property type="molecule type" value="Genomic_DNA"/>
</dbReference>
<evidence type="ECO:0000256" key="1">
    <source>
        <dbReference type="ARBA" id="ARBA00022460"/>
    </source>
</evidence>
<keyword evidence="4" id="KW-0732">Signal</keyword>
<proteinExistence type="predicted"/>
<evidence type="ECO:0000313" key="5">
    <source>
        <dbReference type="EMBL" id="SSW97184.1"/>
    </source>
</evidence>
<dbReference type="PROSITE" id="PS51155">
    <property type="entry name" value="CHIT_BIND_RR_2"/>
    <property type="match status" value="1"/>
</dbReference>
<feature type="chain" id="PRO_5036328490" evidence="4">
    <location>
        <begin position="21"/>
        <end position="475"/>
    </location>
</feature>
<keyword evidence="1 2" id="KW-0193">Cuticle</keyword>
<dbReference type="PANTHER" id="PTHR12236">
    <property type="entry name" value="STRUCTURAL CONTITUENT OF CUTICLE"/>
    <property type="match status" value="1"/>
</dbReference>
<dbReference type="EMBL" id="UFQS01000011">
    <property type="protein sequence ID" value="SSW97184.1"/>
    <property type="molecule type" value="Genomic_DNA"/>
</dbReference>